<dbReference type="GO" id="GO:0000035">
    <property type="term" value="F:acyl binding"/>
    <property type="evidence" value="ECO:0007669"/>
    <property type="project" value="TreeGrafter"/>
</dbReference>
<gene>
    <name evidence="4" type="ORF">METZ01_LOCUS144514</name>
</gene>
<dbReference type="EMBL" id="UINC01022312">
    <property type="protein sequence ID" value="SVA91660.1"/>
    <property type="molecule type" value="Genomic_DNA"/>
</dbReference>
<dbReference type="HAMAP" id="MF_01217">
    <property type="entry name" value="Acyl_carrier"/>
    <property type="match status" value="1"/>
</dbReference>
<proteinExistence type="inferred from homology"/>
<organism evidence="4">
    <name type="scientific">marine metagenome</name>
    <dbReference type="NCBI Taxonomy" id="408172"/>
    <lineage>
        <taxon>unclassified sequences</taxon>
        <taxon>metagenomes</taxon>
        <taxon>ecological metagenomes</taxon>
    </lineage>
</organism>
<keyword evidence="1" id="KW-0596">Phosphopantetheine</keyword>
<dbReference type="AlphaFoldDB" id="A0A381ZQZ3"/>
<dbReference type="PANTHER" id="PTHR20863:SF76">
    <property type="entry name" value="CARRIER DOMAIN-CONTAINING PROTEIN"/>
    <property type="match status" value="1"/>
</dbReference>
<keyword evidence="2" id="KW-0597">Phosphoprotein</keyword>
<feature type="domain" description="Carrier" evidence="3">
    <location>
        <begin position="4"/>
        <end position="79"/>
    </location>
</feature>
<protein>
    <recommendedName>
        <fullName evidence="3">Carrier domain-containing protein</fullName>
    </recommendedName>
</protein>
<dbReference type="InterPro" id="IPR036736">
    <property type="entry name" value="ACP-like_sf"/>
</dbReference>
<dbReference type="GO" id="GO:0000036">
    <property type="term" value="F:acyl carrier activity"/>
    <property type="evidence" value="ECO:0007669"/>
    <property type="project" value="TreeGrafter"/>
</dbReference>
<dbReference type="InterPro" id="IPR009081">
    <property type="entry name" value="PP-bd_ACP"/>
</dbReference>
<reference evidence="4" key="1">
    <citation type="submission" date="2018-05" db="EMBL/GenBank/DDBJ databases">
        <authorList>
            <person name="Lanie J.A."/>
            <person name="Ng W.-L."/>
            <person name="Kazmierczak K.M."/>
            <person name="Andrzejewski T.M."/>
            <person name="Davidsen T.M."/>
            <person name="Wayne K.J."/>
            <person name="Tettelin H."/>
            <person name="Glass J.I."/>
            <person name="Rusch D."/>
            <person name="Podicherti R."/>
            <person name="Tsui H.-C.T."/>
            <person name="Winkler M.E."/>
        </authorList>
    </citation>
    <scope>NUCLEOTIDE SEQUENCE</scope>
</reference>
<accession>A0A381ZQZ3</accession>
<dbReference type="Gene3D" id="1.10.1200.10">
    <property type="entry name" value="ACP-like"/>
    <property type="match status" value="1"/>
</dbReference>
<dbReference type="PROSITE" id="PS50075">
    <property type="entry name" value="CARRIER"/>
    <property type="match status" value="1"/>
</dbReference>
<dbReference type="SUPFAM" id="SSF47336">
    <property type="entry name" value="ACP-like"/>
    <property type="match status" value="1"/>
</dbReference>
<sequence length="80" mass="8794">MDRDDVKARVYKVIASVLKIDQSQIEEANSFSADLGAESVQSVELMAGFEEEFEIEMDEDEALGVQNVGGAIDFIGKHLD</sequence>
<evidence type="ECO:0000313" key="4">
    <source>
        <dbReference type="EMBL" id="SVA91660.1"/>
    </source>
</evidence>
<dbReference type="Pfam" id="PF00550">
    <property type="entry name" value="PP-binding"/>
    <property type="match status" value="1"/>
</dbReference>
<name>A0A381ZQZ3_9ZZZZ</name>
<evidence type="ECO:0000256" key="1">
    <source>
        <dbReference type="ARBA" id="ARBA00022450"/>
    </source>
</evidence>
<evidence type="ECO:0000259" key="3">
    <source>
        <dbReference type="PROSITE" id="PS50075"/>
    </source>
</evidence>
<evidence type="ECO:0000256" key="2">
    <source>
        <dbReference type="ARBA" id="ARBA00022553"/>
    </source>
</evidence>
<dbReference type="PANTHER" id="PTHR20863">
    <property type="entry name" value="ACYL CARRIER PROTEIN"/>
    <property type="match status" value="1"/>
</dbReference>
<dbReference type="InterPro" id="IPR003231">
    <property type="entry name" value="ACP"/>
</dbReference>